<dbReference type="InterPro" id="IPR001940">
    <property type="entry name" value="Peptidase_S1C"/>
</dbReference>
<evidence type="ECO:0000256" key="3">
    <source>
        <dbReference type="SAM" id="SignalP"/>
    </source>
</evidence>
<gene>
    <name evidence="4" type="ORF">N7E81_12555</name>
</gene>
<dbReference type="PANTHER" id="PTHR43343:SF3">
    <property type="entry name" value="PROTEASE DO-LIKE 8, CHLOROPLASTIC"/>
    <property type="match status" value="1"/>
</dbReference>
<dbReference type="SUPFAM" id="SSF50494">
    <property type="entry name" value="Trypsin-like serine proteases"/>
    <property type="match status" value="1"/>
</dbReference>
<reference evidence="4" key="1">
    <citation type="submission" date="2022-10" db="EMBL/GenBank/DDBJ databases">
        <title>Comparative genomics and taxonomic characterization of three novel marine species of genus Reichenbachiella exhibiting antioxidant and polysaccharide degradation activities.</title>
        <authorList>
            <person name="Muhammad N."/>
            <person name="Lee Y.-J."/>
            <person name="Ko J."/>
            <person name="Kim S.-G."/>
        </authorList>
    </citation>
    <scope>NUCLEOTIDE SEQUENCE</scope>
    <source>
        <strain evidence="4">Wsw4-B4</strain>
    </source>
</reference>
<dbReference type="InterPro" id="IPR036034">
    <property type="entry name" value="PDZ_sf"/>
</dbReference>
<feature type="chain" id="PRO_5046447369" evidence="3">
    <location>
        <begin position="22"/>
        <end position="342"/>
    </location>
</feature>
<dbReference type="InterPro" id="IPR009003">
    <property type="entry name" value="Peptidase_S1_PA"/>
</dbReference>
<keyword evidence="1" id="KW-0645">Protease</keyword>
<feature type="signal peptide" evidence="3">
    <location>
        <begin position="1"/>
        <end position="21"/>
    </location>
</feature>
<sequence length="342" mass="36173">MKMKNKWTLIALLLVSQLGHAQSLSEWYQQLSPSVVKVIISEKEIRPQDGQMVDAQGIGSGVLISDEGLVLTASHVVQTADNIKVQFNDGETIPAHVVASATYADVATIKLSWLPKGKHPVKLGNSDSTKVGDEIFMIGSPYGLDYSLSVGYISGRHIKNKFAHGQPAIEFFQTDAAINHGNSGGPMFNMKGEVIGVASFILSESGGFQGLGFAATSNVCQALLLDSPTPWTGMVAVMVAGELASALNIPQGAGLLIQKVTLFSPLGMIGVKGGNIPLEIAGESVVIGGDVILSINGIPLSNETNLERARESFADLTPGDSFVITVWRGGEREKLKGKFGDN</sequence>
<dbReference type="EMBL" id="CP106735">
    <property type="protein sequence ID" value="UXX78191.1"/>
    <property type="molecule type" value="Genomic_DNA"/>
</dbReference>
<dbReference type="PRINTS" id="PR00834">
    <property type="entry name" value="PROTEASES2C"/>
</dbReference>
<evidence type="ECO:0000256" key="2">
    <source>
        <dbReference type="ARBA" id="ARBA00022801"/>
    </source>
</evidence>
<dbReference type="Proteomes" id="UP001062165">
    <property type="component" value="Chromosome"/>
</dbReference>
<dbReference type="PANTHER" id="PTHR43343">
    <property type="entry name" value="PEPTIDASE S12"/>
    <property type="match status" value="1"/>
</dbReference>
<dbReference type="InterPro" id="IPR051201">
    <property type="entry name" value="Chloro_Bact_Ser_Proteases"/>
</dbReference>
<evidence type="ECO:0000313" key="5">
    <source>
        <dbReference type="Proteomes" id="UP001062165"/>
    </source>
</evidence>
<dbReference type="SUPFAM" id="SSF50156">
    <property type="entry name" value="PDZ domain-like"/>
    <property type="match status" value="1"/>
</dbReference>
<keyword evidence="5" id="KW-1185">Reference proteome</keyword>
<evidence type="ECO:0000256" key="1">
    <source>
        <dbReference type="ARBA" id="ARBA00022670"/>
    </source>
</evidence>
<dbReference type="Pfam" id="PF13365">
    <property type="entry name" value="Trypsin_2"/>
    <property type="match status" value="1"/>
</dbReference>
<keyword evidence="2" id="KW-0378">Hydrolase</keyword>
<dbReference type="Gene3D" id="2.30.42.10">
    <property type="match status" value="1"/>
</dbReference>
<protein>
    <submittedName>
        <fullName evidence="4">Trypsin-like peptidase domain-containing protein</fullName>
    </submittedName>
</protein>
<accession>A0ABY6CW97</accession>
<organism evidence="4 5">
    <name type="scientific">Reichenbachiella carrageenanivorans</name>
    <dbReference type="NCBI Taxonomy" id="2979869"/>
    <lineage>
        <taxon>Bacteria</taxon>
        <taxon>Pseudomonadati</taxon>
        <taxon>Bacteroidota</taxon>
        <taxon>Cytophagia</taxon>
        <taxon>Cytophagales</taxon>
        <taxon>Reichenbachiellaceae</taxon>
        <taxon>Reichenbachiella</taxon>
    </lineage>
</organism>
<evidence type="ECO:0000313" key="4">
    <source>
        <dbReference type="EMBL" id="UXX78191.1"/>
    </source>
</evidence>
<proteinExistence type="predicted"/>
<dbReference type="RefSeq" id="WP_263049937.1">
    <property type="nucleotide sequence ID" value="NZ_CP106735.1"/>
</dbReference>
<dbReference type="Gene3D" id="2.40.10.120">
    <property type="match status" value="1"/>
</dbReference>
<name>A0ABY6CW97_9BACT</name>
<keyword evidence="3" id="KW-0732">Signal</keyword>